<gene>
    <name evidence="1" type="ORF">PEL8287_01817</name>
</gene>
<dbReference type="Gene3D" id="3.40.50.12500">
    <property type="match status" value="1"/>
</dbReference>
<accession>A0A1Y5SHD2</accession>
<proteinExistence type="predicted"/>
<keyword evidence="2" id="KW-1185">Reference proteome</keyword>
<dbReference type="OrthoDB" id="7699548at2"/>
<organism evidence="1 2">
    <name type="scientific">Roseovarius litorisediminis</name>
    <dbReference type="NCBI Taxonomy" id="1312363"/>
    <lineage>
        <taxon>Bacteria</taxon>
        <taxon>Pseudomonadati</taxon>
        <taxon>Pseudomonadota</taxon>
        <taxon>Alphaproteobacteria</taxon>
        <taxon>Rhodobacterales</taxon>
        <taxon>Roseobacteraceae</taxon>
        <taxon>Roseovarius</taxon>
    </lineage>
</organism>
<protein>
    <submittedName>
        <fullName evidence="1">Uncharacterized protein</fullName>
    </submittedName>
</protein>
<dbReference type="RefSeq" id="WP_085892066.1">
    <property type="nucleotide sequence ID" value="NZ_FWFL01000004.1"/>
</dbReference>
<dbReference type="EMBL" id="FWFL01000004">
    <property type="protein sequence ID" value="SLN37702.1"/>
    <property type="molecule type" value="Genomic_DNA"/>
</dbReference>
<dbReference type="Proteomes" id="UP000193827">
    <property type="component" value="Unassembled WGS sequence"/>
</dbReference>
<dbReference type="AlphaFoldDB" id="A0A1Y5SHD2"/>
<dbReference type="Pfam" id="PF17645">
    <property type="entry name" value="Amdase"/>
    <property type="match status" value="1"/>
</dbReference>
<sequence>MTMLMPEDWRPEHKLFPHQVGFTCPPFDYDAAPSDFLRMAPETVGVHGWMLHVPDYKHGLNQRKQNFGMMEDFVHCMARNGVDVAGQVGSNWVHASGLGVEGIRQHCEDLSDKYGVRFHMAGYAMVEALRAMNVEKVALNAAYHWPEWWQGTVGFLREAGFDVLWAGNFHDQGWFDSQEAVNDCRWVFDGDLAAKSFDYVAEQAPNADAYLINGMCNFRSGPDGLPQRPLHLTRMLEDRLGKPVIGHDTALYWRVFKTLGLAPATPQGRLLSSL</sequence>
<dbReference type="InterPro" id="IPR053714">
    <property type="entry name" value="Iso_Racemase_Enz_sf"/>
</dbReference>
<dbReference type="InterPro" id="IPR026286">
    <property type="entry name" value="MaiA/AMDase"/>
</dbReference>
<evidence type="ECO:0000313" key="2">
    <source>
        <dbReference type="Proteomes" id="UP000193827"/>
    </source>
</evidence>
<reference evidence="1 2" key="1">
    <citation type="submission" date="2017-03" db="EMBL/GenBank/DDBJ databases">
        <authorList>
            <person name="Afonso C.L."/>
            <person name="Miller P.J."/>
            <person name="Scott M.A."/>
            <person name="Spackman E."/>
            <person name="Goraichik I."/>
            <person name="Dimitrov K.M."/>
            <person name="Suarez D.L."/>
            <person name="Swayne D.E."/>
        </authorList>
    </citation>
    <scope>NUCLEOTIDE SEQUENCE [LARGE SCALE GENOMIC DNA]</scope>
    <source>
        <strain evidence="1 2">CECT 8287</strain>
    </source>
</reference>
<evidence type="ECO:0000313" key="1">
    <source>
        <dbReference type="EMBL" id="SLN37702.1"/>
    </source>
</evidence>
<name>A0A1Y5SHD2_9RHOB</name>